<feature type="transmembrane region" description="Helical" evidence="6">
    <location>
        <begin position="20"/>
        <end position="41"/>
    </location>
</feature>
<dbReference type="InterPro" id="IPR050706">
    <property type="entry name" value="Cyclic-di-GMP_PDE-like"/>
</dbReference>
<dbReference type="InterPro" id="IPR000160">
    <property type="entry name" value="GGDEF_dom"/>
</dbReference>
<dbReference type="SUPFAM" id="SSF55073">
    <property type="entry name" value="Nucleotide cyclase"/>
    <property type="match status" value="1"/>
</dbReference>
<keyword evidence="2" id="KW-1003">Cell membrane</keyword>
<gene>
    <name evidence="9" type="ORF">SAMN02745149_00429</name>
</gene>
<dbReference type="Gene3D" id="3.30.450.20">
    <property type="entry name" value="PAS domain"/>
    <property type="match status" value="2"/>
</dbReference>
<dbReference type="InterPro" id="IPR001633">
    <property type="entry name" value="EAL_dom"/>
</dbReference>
<evidence type="ECO:0000313" key="10">
    <source>
        <dbReference type="Proteomes" id="UP000190423"/>
    </source>
</evidence>
<reference evidence="9 10" key="1">
    <citation type="submission" date="2017-02" db="EMBL/GenBank/DDBJ databases">
        <authorList>
            <person name="Peterson S.W."/>
        </authorList>
    </citation>
    <scope>NUCLEOTIDE SEQUENCE [LARGE SCALE GENOMIC DNA]</scope>
    <source>
        <strain evidence="9 10">ATCC BAA-908</strain>
    </source>
</reference>
<dbReference type="Gene3D" id="3.30.70.270">
    <property type="match status" value="1"/>
</dbReference>
<dbReference type="Pfam" id="PF00990">
    <property type="entry name" value="GGDEF"/>
    <property type="match status" value="1"/>
</dbReference>
<evidence type="ECO:0000259" key="7">
    <source>
        <dbReference type="PROSITE" id="PS50883"/>
    </source>
</evidence>
<dbReference type="CDD" id="cd01948">
    <property type="entry name" value="EAL"/>
    <property type="match status" value="1"/>
</dbReference>
<dbReference type="PROSITE" id="PS50883">
    <property type="entry name" value="EAL"/>
    <property type="match status" value="1"/>
</dbReference>
<name>A0A1T4JJP9_TREPO</name>
<evidence type="ECO:0000256" key="5">
    <source>
        <dbReference type="ARBA" id="ARBA00023136"/>
    </source>
</evidence>
<dbReference type="PANTHER" id="PTHR33121">
    <property type="entry name" value="CYCLIC DI-GMP PHOSPHODIESTERASE PDEF"/>
    <property type="match status" value="1"/>
</dbReference>
<dbReference type="SMART" id="SM00052">
    <property type="entry name" value="EAL"/>
    <property type="match status" value="1"/>
</dbReference>
<dbReference type="InterPro" id="IPR035919">
    <property type="entry name" value="EAL_sf"/>
</dbReference>
<dbReference type="Proteomes" id="UP000190423">
    <property type="component" value="Unassembled WGS sequence"/>
</dbReference>
<evidence type="ECO:0000256" key="6">
    <source>
        <dbReference type="SAM" id="Phobius"/>
    </source>
</evidence>
<dbReference type="InterPro" id="IPR033479">
    <property type="entry name" value="dCache_1"/>
</dbReference>
<dbReference type="InterPro" id="IPR029787">
    <property type="entry name" value="Nucleotide_cyclase"/>
</dbReference>
<dbReference type="GO" id="GO:0005886">
    <property type="term" value="C:plasma membrane"/>
    <property type="evidence" value="ECO:0007669"/>
    <property type="project" value="UniProtKB-SubCell"/>
</dbReference>
<evidence type="ECO:0000256" key="2">
    <source>
        <dbReference type="ARBA" id="ARBA00022475"/>
    </source>
</evidence>
<protein>
    <submittedName>
        <fullName evidence="9">EAL domain, c-di-GMP-specific phosphodiesterase class I (Or its enzymatically inactive variant)</fullName>
    </submittedName>
</protein>
<keyword evidence="5 6" id="KW-0472">Membrane</keyword>
<dbReference type="SUPFAM" id="SSF141868">
    <property type="entry name" value="EAL domain-like"/>
    <property type="match status" value="1"/>
</dbReference>
<evidence type="ECO:0000259" key="8">
    <source>
        <dbReference type="PROSITE" id="PS50887"/>
    </source>
</evidence>
<organism evidence="9 10">
    <name type="scientific">Treponema porcinum</name>
    <dbReference type="NCBI Taxonomy" id="261392"/>
    <lineage>
        <taxon>Bacteria</taxon>
        <taxon>Pseudomonadati</taxon>
        <taxon>Spirochaetota</taxon>
        <taxon>Spirochaetia</taxon>
        <taxon>Spirochaetales</taxon>
        <taxon>Treponemataceae</taxon>
        <taxon>Treponema</taxon>
    </lineage>
</organism>
<dbReference type="PANTHER" id="PTHR33121:SF70">
    <property type="entry name" value="SIGNALING PROTEIN YKOW"/>
    <property type="match status" value="1"/>
</dbReference>
<dbReference type="Pfam" id="PF02743">
    <property type="entry name" value="dCache_1"/>
    <property type="match status" value="1"/>
</dbReference>
<dbReference type="Pfam" id="PF00563">
    <property type="entry name" value="EAL"/>
    <property type="match status" value="1"/>
</dbReference>
<keyword evidence="4 6" id="KW-1133">Transmembrane helix</keyword>
<feature type="domain" description="GGDEF" evidence="8">
    <location>
        <begin position="355"/>
        <end position="494"/>
    </location>
</feature>
<evidence type="ECO:0000313" key="9">
    <source>
        <dbReference type="EMBL" id="SJZ30287.1"/>
    </source>
</evidence>
<accession>A0A1T4JJP9</accession>
<dbReference type="Gene3D" id="3.20.20.450">
    <property type="entry name" value="EAL domain"/>
    <property type="match status" value="1"/>
</dbReference>
<dbReference type="SMART" id="SM00267">
    <property type="entry name" value="GGDEF"/>
    <property type="match status" value="1"/>
</dbReference>
<dbReference type="InterPro" id="IPR043128">
    <property type="entry name" value="Rev_trsase/Diguanyl_cyclase"/>
</dbReference>
<sequence length="757" mass="86610">MHKSFTFHTLSKTSRLLKRIIILSLFGFICLFLYIMSSIALNQVKKAIEEQYIEDGKNLARTYAITFQNIITQAHLSLDMYANSDVINRGSTQEIAEWFAANSYIRPKNFLNAFYCDSSGELYTDSGKNVNVSDRDYYRAIMSGNYIYHLGSAVYSKTTGKKIIHVSRAVYTSSGELKGFVGGSIELASINKILASAQHANDIQPFILDKDGICISHPDEDALMTTFTPQEDEYKIYATANISKIGTTTFNSINEHGEKVHVFIERIKDCNWTAGVSILDKKIYETYTKLDHAKKVVFLIVIFAGILFYSFTNIVLSVLRKRYESTLKRDPLTELLTRQHLEIEATKQLEQNPDGNFVLIEADFTGFKFINRNYGEKTGNETLITFANELKDLCFVYGGIAARGYADHFYYFNQINSLAKFMATFRISQENIERIATKGKYPFSPKYGISFMTPQKEDDINSGKKSIAQLIGEASMAKQSIKNNNDQAYAVFNTNMAKRILQEQRIEQTMEKALARGEFFVVYQPKINLTTDKIIGAEALVRWNSPELGFLTPDKFIPLFESNGFIKKLDFAVYEMVFKFLRSQLDKNQPVVPISINMSRSHVNTQTFMKEFLKRIEKYDIPKNLIEIEILERSVANEKPILQEITKELHKHGFTVAMDDFGNGESSLTMLNSVPIDVLKFDQNFLKNNADSEKTEQFITSLMKMAQQLQKKTVFEGVETEEQRDFLKSINCDSVQGYFYSKPLLEEDFVKFLKEHS</sequence>
<keyword evidence="10" id="KW-1185">Reference proteome</keyword>
<evidence type="ECO:0000256" key="4">
    <source>
        <dbReference type="ARBA" id="ARBA00022989"/>
    </source>
</evidence>
<dbReference type="PROSITE" id="PS50887">
    <property type="entry name" value="GGDEF"/>
    <property type="match status" value="1"/>
</dbReference>
<evidence type="ECO:0000256" key="1">
    <source>
        <dbReference type="ARBA" id="ARBA00004651"/>
    </source>
</evidence>
<feature type="domain" description="EAL" evidence="7">
    <location>
        <begin position="503"/>
        <end position="757"/>
    </location>
</feature>
<dbReference type="EMBL" id="FUWG01000003">
    <property type="protein sequence ID" value="SJZ30287.1"/>
    <property type="molecule type" value="Genomic_DNA"/>
</dbReference>
<keyword evidence="3 6" id="KW-0812">Transmembrane</keyword>
<feature type="transmembrane region" description="Helical" evidence="6">
    <location>
        <begin position="296"/>
        <end position="319"/>
    </location>
</feature>
<dbReference type="CDD" id="cd12914">
    <property type="entry name" value="PDC1_DGC_like"/>
    <property type="match status" value="1"/>
</dbReference>
<dbReference type="GO" id="GO:0071111">
    <property type="term" value="F:cyclic-guanylate-specific phosphodiesterase activity"/>
    <property type="evidence" value="ECO:0007669"/>
    <property type="project" value="InterPro"/>
</dbReference>
<comment type="subcellular location">
    <subcellularLocation>
        <location evidence="1">Cell membrane</location>
        <topology evidence="1">Multi-pass membrane protein</topology>
    </subcellularLocation>
</comment>
<dbReference type="AlphaFoldDB" id="A0A1T4JJP9"/>
<dbReference type="STRING" id="261392.SAMN02745149_00429"/>
<proteinExistence type="predicted"/>
<evidence type="ECO:0000256" key="3">
    <source>
        <dbReference type="ARBA" id="ARBA00022692"/>
    </source>
</evidence>